<feature type="binding site" evidence="5">
    <location>
        <position position="63"/>
    </location>
    <ligand>
        <name>[4Fe-4S] cluster</name>
        <dbReference type="ChEBI" id="CHEBI:49883"/>
        <note>4Fe-4S-S-AdoMet</note>
    </ligand>
</feature>
<name>A0A9D1N2G2_9FIRM</name>
<proteinExistence type="predicted"/>
<keyword evidence="4 5" id="KW-0411">Iron-sulfur</keyword>
<sequence length="290" mass="31666">MRCAACPRRCGAERTRHTGLCNAGELPRVARAALHFYEEPCISGTRGSGAVFFSGCNLSCVFCQNHVLHDGTAGRPHTPEQLAGVYLALQADGAHNINLVTPTPHLAAVRASLLLARRRGLSIPVVYNTNAYELVPSLRALEGLVDVYLPDLKYVTPALSARFSGCADYFAFAAPAIQEMYRQVGTLRLDGDGMAVRGLLIRHLVLPACVDEARRVLDFIADSLPAETHLSLMRQYAPTPNVTEPPLNRRLTDREYARAVDYCCARGFTNVWIQGCESASLAYTPDFDAT</sequence>
<evidence type="ECO:0000313" key="8">
    <source>
        <dbReference type="Proteomes" id="UP000824128"/>
    </source>
</evidence>
<dbReference type="Pfam" id="PF04055">
    <property type="entry name" value="Radical_SAM"/>
    <property type="match status" value="1"/>
</dbReference>
<comment type="cofactor">
    <cofactor evidence="5">
        <name>[4Fe-4S] cluster</name>
        <dbReference type="ChEBI" id="CHEBI:49883"/>
    </cofactor>
    <text evidence="5">Binds 1 [4Fe-4S] cluster. The cluster is coordinated with 3 cysteines and an exchangeable S-adenosyl-L-methionine.</text>
</comment>
<evidence type="ECO:0000256" key="2">
    <source>
        <dbReference type="ARBA" id="ARBA00022723"/>
    </source>
</evidence>
<dbReference type="Proteomes" id="UP000824128">
    <property type="component" value="Unassembled WGS sequence"/>
</dbReference>
<dbReference type="InterPro" id="IPR058240">
    <property type="entry name" value="rSAM_sf"/>
</dbReference>
<evidence type="ECO:0000256" key="3">
    <source>
        <dbReference type="ARBA" id="ARBA00023004"/>
    </source>
</evidence>
<dbReference type="InterPro" id="IPR013785">
    <property type="entry name" value="Aldolase_TIM"/>
</dbReference>
<evidence type="ECO:0000256" key="1">
    <source>
        <dbReference type="ARBA" id="ARBA00022691"/>
    </source>
</evidence>
<feature type="domain" description="Radical SAM core" evidence="6">
    <location>
        <begin position="52"/>
        <end position="156"/>
    </location>
</feature>
<dbReference type="PANTHER" id="PTHR43075">
    <property type="entry name" value="FORMATE LYASE ACTIVATING ENZYME, PUTATIVE (AFU_ORTHOLOGUE AFUA_2G15630)-RELATED"/>
    <property type="match status" value="1"/>
</dbReference>
<evidence type="ECO:0000256" key="4">
    <source>
        <dbReference type="ARBA" id="ARBA00023014"/>
    </source>
</evidence>
<evidence type="ECO:0000259" key="6">
    <source>
        <dbReference type="Pfam" id="PF04055"/>
    </source>
</evidence>
<dbReference type="GO" id="GO:0046872">
    <property type="term" value="F:metal ion binding"/>
    <property type="evidence" value="ECO:0007669"/>
    <property type="project" value="UniProtKB-KW"/>
</dbReference>
<dbReference type="PIRSF" id="PIRSF004869">
    <property type="entry name" value="PflX_prd"/>
    <property type="match status" value="1"/>
</dbReference>
<dbReference type="PANTHER" id="PTHR43075:SF1">
    <property type="entry name" value="FORMATE LYASE ACTIVATING ENZYME, PUTATIVE (AFU_ORTHOLOGUE AFUA_2G15630)-RELATED"/>
    <property type="match status" value="1"/>
</dbReference>
<evidence type="ECO:0000256" key="5">
    <source>
        <dbReference type="PIRSR" id="PIRSR004869-50"/>
    </source>
</evidence>
<keyword evidence="3 5" id="KW-0408">Iron</keyword>
<dbReference type="GO" id="GO:0051536">
    <property type="term" value="F:iron-sulfur cluster binding"/>
    <property type="evidence" value="ECO:0007669"/>
    <property type="project" value="UniProtKB-KW"/>
</dbReference>
<dbReference type="GO" id="GO:0003824">
    <property type="term" value="F:catalytic activity"/>
    <property type="evidence" value="ECO:0007669"/>
    <property type="project" value="InterPro"/>
</dbReference>
<dbReference type="InterPro" id="IPR016431">
    <property type="entry name" value="Pyrv-formate_lyase-activ_prd"/>
</dbReference>
<dbReference type="SFLD" id="SFLDS00029">
    <property type="entry name" value="Radical_SAM"/>
    <property type="match status" value="1"/>
</dbReference>
<evidence type="ECO:0000313" key="7">
    <source>
        <dbReference type="EMBL" id="HIU93988.1"/>
    </source>
</evidence>
<accession>A0A9D1N2G2</accession>
<reference evidence="7" key="2">
    <citation type="journal article" date="2021" name="PeerJ">
        <title>Extensive microbial diversity within the chicken gut microbiome revealed by metagenomics and culture.</title>
        <authorList>
            <person name="Gilroy R."/>
            <person name="Ravi A."/>
            <person name="Getino M."/>
            <person name="Pursley I."/>
            <person name="Horton D.L."/>
            <person name="Alikhan N.F."/>
            <person name="Baker D."/>
            <person name="Gharbi K."/>
            <person name="Hall N."/>
            <person name="Watson M."/>
            <person name="Adriaenssens E.M."/>
            <person name="Foster-Nyarko E."/>
            <person name="Jarju S."/>
            <person name="Secka A."/>
            <person name="Antonio M."/>
            <person name="Oren A."/>
            <person name="Chaudhuri R.R."/>
            <person name="La Ragione R."/>
            <person name="Hildebrand F."/>
            <person name="Pallen M.J."/>
        </authorList>
    </citation>
    <scope>NUCLEOTIDE SEQUENCE</scope>
    <source>
        <strain evidence="7">ChiGjej2B2-16831</strain>
    </source>
</reference>
<feature type="binding site" evidence="5">
    <location>
        <position position="60"/>
    </location>
    <ligand>
        <name>[4Fe-4S] cluster</name>
        <dbReference type="ChEBI" id="CHEBI:49883"/>
        <note>4Fe-4S-S-AdoMet</note>
    </ligand>
</feature>
<comment type="caution">
    <text evidence="7">The sequence shown here is derived from an EMBL/GenBank/DDBJ whole genome shotgun (WGS) entry which is preliminary data.</text>
</comment>
<dbReference type="AlphaFoldDB" id="A0A9D1N2G2"/>
<dbReference type="SUPFAM" id="SSF102114">
    <property type="entry name" value="Radical SAM enzymes"/>
    <property type="match status" value="1"/>
</dbReference>
<gene>
    <name evidence="7" type="ORF">IAD24_02395</name>
</gene>
<keyword evidence="1 5" id="KW-0949">S-adenosyl-L-methionine</keyword>
<dbReference type="InterPro" id="IPR007197">
    <property type="entry name" value="rSAM"/>
</dbReference>
<dbReference type="EMBL" id="DVNZ01000076">
    <property type="protein sequence ID" value="HIU93988.1"/>
    <property type="molecule type" value="Genomic_DNA"/>
</dbReference>
<organism evidence="7 8">
    <name type="scientific">Candidatus Aphodomorpha intestinavium</name>
    <dbReference type="NCBI Taxonomy" id="2840672"/>
    <lineage>
        <taxon>Bacteria</taxon>
        <taxon>Bacillati</taxon>
        <taxon>Bacillota</taxon>
        <taxon>Clostridia</taxon>
        <taxon>Eubacteriales</taxon>
        <taxon>Candidatus Aphodomorpha</taxon>
    </lineage>
</organism>
<dbReference type="InterPro" id="IPR040085">
    <property type="entry name" value="MJ0674-like"/>
</dbReference>
<dbReference type="SFLD" id="SFLDG01099">
    <property type="entry name" value="Uncharacterised_Radical_SAM_Su"/>
    <property type="match status" value="1"/>
</dbReference>
<dbReference type="Gene3D" id="3.20.20.70">
    <property type="entry name" value="Aldolase class I"/>
    <property type="match status" value="1"/>
</dbReference>
<reference evidence="7" key="1">
    <citation type="submission" date="2020-10" db="EMBL/GenBank/DDBJ databases">
        <authorList>
            <person name="Gilroy R."/>
        </authorList>
    </citation>
    <scope>NUCLEOTIDE SEQUENCE</scope>
    <source>
        <strain evidence="7">ChiGjej2B2-16831</strain>
    </source>
</reference>
<protein>
    <submittedName>
        <fullName evidence="7">Radical SAM protein</fullName>
    </submittedName>
</protein>
<feature type="binding site" evidence="5">
    <location>
        <position position="56"/>
    </location>
    <ligand>
        <name>[4Fe-4S] cluster</name>
        <dbReference type="ChEBI" id="CHEBI:49883"/>
        <note>4Fe-4S-S-AdoMet</note>
    </ligand>
</feature>
<keyword evidence="2 5" id="KW-0479">Metal-binding</keyword>